<feature type="domain" description="Mce/MlaD" evidence="2">
    <location>
        <begin position="41"/>
        <end position="115"/>
    </location>
</feature>
<dbReference type="PANTHER" id="PTHR33371:SF16">
    <property type="entry name" value="MCE-FAMILY PROTEIN MCE3F"/>
    <property type="match status" value="1"/>
</dbReference>
<dbReference type="Pfam" id="PF02470">
    <property type="entry name" value="MlaD"/>
    <property type="match status" value="1"/>
</dbReference>
<sequence length="354" mass="36288">MRTVDLTPRSRLRFGAIGAAVLAVCLVVSFLSARQTHPGSIHLRAAFGRAGEGLTTHSDVRVRGVTVGQVAGVRLTGDGRAMVTLRIDPGVRVPAAAEVAIVPLSAFGPKYVDLRLGANEGEGPFLDDGGTIARTKDPQELTDVAGPAVDLLAALGPRDVATIMGALGGGLDGRGEELGGLIDDSAKLLDMTAGRTDEIGRIARDGGALAATANAHGDEIGAIADDLNVILPSVTGDPEEFYRLLTGLDESARTLDGILESNPAAPGRIIASVDPAVAALYRHRGSFPDLISSSGSILTQLTGIANIPGPHGTLLSRVTVHVESSTVLCESLPGLCAPVESAVPEDPYANRGGN</sequence>
<evidence type="ECO:0000313" key="4">
    <source>
        <dbReference type="EMBL" id="MBE1536676.1"/>
    </source>
</evidence>
<dbReference type="Pfam" id="PF11887">
    <property type="entry name" value="Mce4_CUP1"/>
    <property type="match status" value="1"/>
</dbReference>
<feature type="domain" description="Mammalian cell entry C-terminal" evidence="3">
    <location>
        <begin position="126"/>
        <end position="293"/>
    </location>
</feature>
<keyword evidence="5" id="KW-1185">Reference proteome</keyword>
<evidence type="ECO:0000313" key="5">
    <source>
        <dbReference type="Proteomes" id="UP000627838"/>
    </source>
</evidence>
<keyword evidence="1" id="KW-0472">Membrane</keyword>
<accession>A0ABR9K1F5</accession>
<protein>
    <submittedName>
        <fullName evidence="4">Phospholipid/cholesterol/gamma-HCH transport system substrate-binding protein</fullName>
    </submittedName>
</protein>
<organism evidence="4 5">
    <name type="scientific">Actinomadura algeriensis</name>
    <dbReference type="NCBI Taxonomy" id="1679523"/>
    <lineage>
        <taxon>Bacteria</taxon>
        <taxon>Bacillati</taxon>
        <taxon>Actinomycetota</taxon>
        <taxon>Actinomycetes</taxon>
        <taxon>Streptosporangiales</taxon>
        <taxon>Thermomonosporaceae</taxon>
        <taxon>Actinomadura</taxon>
    </lineage>
</organism>
<keyword evidence="1" id="KW-0812">Transmembrane</keyword>
<evidence type="ECO:0000259" key="3">
    <source>
        <dbReference type="Pfam" id="PF11887"/>
    </source>
</evidence>
<dbReference type="InterPro" id="IPR024516">
    <property type="entry name" value="Mce_C"/>
</dbReference>
<proteinExistence type="predicted"/>
<dbReference type="InterPro" id="IPR052336">
    <property type="entry name" value="MlaD_Phospholipid_Transporter"/>
</dbReference>
<dbReference type="EMBL" id="JADBDZ010000001">
    <property type="protein sequence ID" value="MBE1536676.1"/>
    <property type="molecule type" value="Genomic_DNA"/>
</dbReference>
<dbReference type="Proteomes" id="UP000627838">
    <property type="component" value="Unassembled WGS sequence"/>
</dbReference>
<dbReference type="InterPro" id="IPR003399">
    <property type="entry name" value="Mce/MlaD"/>
</dbReference>
<dbReference type="RefSeq" id="WP_192762682.1">
    <property type="nucleotide sequence ID" value="NZ_JADBDZ010000001.1"/>
</dbReference>
<feature type="transmembrane region" description="Helical" evidence="1">
    <location>
        <begin position="12"/>
        <end position="33"/>
    </location>
</feature>
<name>A0ABR9K1F5_9ACTN</name>
<gene>
    <name evidence="4" type="ORF">H4W34_006509</name>
</gene>
<dbReference type="PANTHER" id="PTHR33371">
    <property type="entry name" value="INTERMEMBRANE PHOSPHOLIPID TRANSPORT SYSTEM BINDING PROTEIN MLAD-RELATED"/>
    <property type="match status" value="1"/>
</dbReference>
<evidence type="ECO:0000256" key="1">
    <source>
        <dbReference type="SAM" id="Phobius"/>
    </source>
</evidence>
<keyword evidence="1" id="KW-1133">Transmembrane helix</keyword>
<reference evidence="4 5" key="1">
    <citation type="submission" date="2020-10" db="EMBL/GenBank/DDBJ databases">
        <title>Sequencing the genomes of 1000 actinobacteria strains.</title>
        <authorList>
            <person name="Klenk H.-P."/>
        </authorList>
    </citation>
    <scope>NUCLEOTIDE SEQUENCE [LARGE SCALE GENOMIC DNA]</scope>
    <source>
        <strain evidence="4 5">DSM 46744</strain>
    </source>
</reference>
<comment type="caution">
    <text evidence="4">The sequence shown here is derived from an EMBL/GenBank/DDBJ whole genome shotgun (WGS) entry which is preliminary data.</text>
</comment>
<evidence type="ECO:0000259" key="2">
    <source>
        <dbReference type="Pfam" id="PF02470"/>
    </source>
</evidence>